<keyword evidence="2" id="KW-0808">Transferase</keyword>
<dbReference type="Gene3D" id="3.40.50.150">
    <property type="entry name" value="Vaccinia Virus protein VP39"/>
    <property type="match status" value="1"/>
</dbReference>
<dbReference type="OrthoDB" id="5881184at2"/>
<name>A0A5C8P3V8_9BACI</name>
<keyword evidence="1" id="KW-0175">Coiled coil</keyword>
<dbReference type="Pfam" id="PF04816">
    <property type="entry name" value="TrmK"/>
    <property type="match status" value="1"/>
</dbReference>
<protein>
    <submittedName>
        <fullName evidence="2">tRNA (Adenine(22)-N(1))-methyltransferase TrmK</fullName>
    </submittedName>
</protein>
<dbReference type="InterPro" id="IPR006901">
    <property type="entry name" value="TrmK"/>
</dbReference>
<dbReference type="GO" id="GO:0032259">
    <property type="term" value="P:methylation"/>
    <property type="evidence" value="ECO:0007669"/>
    <property type="project" value="UniProtKB-KW"/>
</dbReference>
<dbReference type="PIRSF" id="PIRSF018637">
    <property type="entry name" value="TrmK"/>
    <property type="match status" value="1"/>
</dbReference>
<dbReference type="SUPFAM" id="SSF53335">
    <property type="entry name" value="S-adenosyl-L-methionine-dependent methyltransferases"/>
    <property type="match status" value="1"/>
</dbReference>
<feature type="coiled-coil region" evidence="1">
    <location>
        <begin position="191"/>
        <end position="225"/>
    </location>
</feature>
<evidence type="ECO:0000313" key="3">
    <source>
        <dbReference type="Proteomes" id="UP000321574"/>
    </source>
</evidence>
<dbReference type="AlphaFoldDB" id="A0A5C8P3V8"/>
<reference evidence="2 3" key="1">
    <citation type="submission" date="2019-06" db="EMBL/GenBank/DDBJ databases">
        <title>Cerasibacillus sp. nov., isolated from maize field.</title>
        <authorList>
            <person name="Lin S.-Y."/>
            <person name="Tsai C.-F."/>
            <person name="Young C.-C."/>
        </authorList>
    </citation>
    <scope>NUCLEOTIDE SEQUENCE [LARGE SCALE GENOMIC DNA]</scope>
    <source>
        <strain evidence="2 3">CC-CFT480</strain>
    </source>
</reference>
<comment type="caution">
    <text evidence="2">The sequence shown here is derived from an EMBL/GenBank/DDBJ whole genome shotgun (WGS) entry which is preliminary data.</text>
</comment>
<dbReference type="InterPro" id="IPR029063">
    <property type="entry name" value="SAM-dependent_MTases_sf"/>
</dbReference>
<keyword evidence="2" id="KW-0489">Methyltransferase</keyword>
<evidence type="ECO:0000256" key="1">
    <source>
        <dbReference type="SAM" id="Coils"/>
    </source>
</evidence>
<gene>
    <name evidence="2" type="ORF">FHP05_02965</name>
</gene>
<evidence type="ECO:0000313" key="2">
    <source>
        <dbReference type="EMBL" id="TXL67994.1"/>
    </source>
</evidence>
<dbReference type="EMBL" id="VDUW01000001">
    <property type="protein sequence ID" value="TXL67994.1"/>
    <property type="molecule type" value="Genomic_DNA"/>
</dbReference>
<organism evidence="2 3">
    <name type="scientific">Cerasibacillus terrae</name>
    <dbReference type="NCBI Taxonomy" id="2498845"/>
    <lineage>
        <taxon>Bacteria</taxon>
        <taxon>Bacillati</taxon>
        <taxon>Bacillota</taxon>
        <taxon>Bacilli</taxon>
        <taxon>Bacillales</taxon>
        <taxon>Bacillaceae</taxon>
        <taxon>Cerasibacillus</taxon>
    </lineage>
</organism>
<keyword evidence="3" id="KW-1185">Reference proteome</keyword>
<accession>A0A5C8P3V8</accession>
<dbReference type="PANTHER" id="PTHR38451:SF1">
    <property type="entry name" value="TRNA (ADENINE(22)-N(1))-METHYLTRANSFERASE"/>
    <property type="match status" value="1"/>
</dbReference>
<sequence>MIKDLPLSYRLKTIATYLSKGTKFIDIGSDHAYLPSYVCLNDPSAKAIAGEVNEGPFNSAKQTIKKYDLTGQIEVRLGDGLDVLRPNDSVYEVVIAGMGGTLIRRILENGQHKLRNITRIIAQPNIDERDTRIALTTLGYTIVHEQMIEENEHIYEIIVADLVTDDNQTKWTDKELFLGKILLSKRDDLLIKKWQSQLAAHRKIIQQMKQAKHLNQSKIRQFEKEQTWMEEVLANNE</sequence>
<dbReference type="Proteomes" id="UP000321574">
    <property type="component" value="Unassembled WGS sequence"/>
</dbReference>
<dbReference type="RefSeq" id="WP_147665730.1">
    <property type="nucleotide sequence ID" value="NZ_VDUW01000001.1"/>
</dbReference>
<dbReference type="PANTHER" id="PTHR38451">
    <property type="entry name" value="TRNA (ADENINE(22)-N(1))-METHYLTRANSFERASE"/>
    <property type="match status" value="1"/>
</dbReference>
<dbReference type="GO" id="GO:0160105">
    <property type="term" value="F:tRNA (adenine(22)-N1)-methyltransferase activity"/>
    <property type="evidence" value="ECO:0007669"/>
    <property type="project" value="InterPro"/>
</dbReference>
<dbReference type="Gene3D" id="1.10.287.1890">
    <property type="match status" value="1"/>
</dbReference>
<proteinExistence type="predicted"/>